<dbReference type="PANTHER" id="PTHR14303">
    <property type="entry name" value="DNA POLYMERASE DELTA SUBUNIT 4"/>
    <property type="match status" value="1"/>
</dbReference>
<evidence type="ECO:0000256" key="1">
    <source>
        <dbReference type="SAM" id="MobiDB-lite"/>
    </source>
</evidence>
<dbReference type="EMBL" id="JASEJX010000015">
    <property type="protein sequence ID" value="KAK4515091.1"/>
    <property type="molecule type" value="Genomic_DNA"/>
</dbReference>
<dbReference type="InterPro" id="IPR007218">
    <property type="entry name" value="DNA_pol_delta_4"/>
</dbReference>
<dbReference type="GO" id="GO:0043625">
    <property type="term" value="C:delta DNA polymerase complex"/>
    <property type="evidence" value="ECO:0007669"/>
    <property type="project" value="TreeGrafter"/>
</dbReference>
<dbReference type="AlphaFoldDB" id="A0AAN7I030"/>
<dbReference type="PANTHER" id="PTHR14303:SF0">
    <property type="entry name" value="DNA POLYMERASE DELTA SUBUNIT 4"/>
    <property type="match status" value="1"/>
</dbReference>
<dbReference type="GO" id="GO:0006261">
    <property type="term" value="P:DNA-templated DNA replication"/>
    <property type="evidence" value="ECO:0007669"/>
    <property type="project" value="TreeGrafter"/>
</dbReference>
<evidence type="ECO:0008006" key="4">
    <source>
        <dbReference type="Google" id="ProtNLM"/>
    </source>
</evidence>
<accession>A0AAN7I030</accession>
<evidence type="ECO:0000313" key="3">
    <source>
        <dbReference type="Proteomes" id="UP001304243"/>
    </source>
</evidence>
<keyword evidence="3" id="KW-1185">Reference proteome</keyword>
<dbReference type="GO" id="GO:0000731">
    <property type="term" value="P:DNA synthesis involved in DNA repair"/>
    <property type="evidence" value="ECO:0007669"/>
    <property type="project" value="InterPro"/>
</dbReference>
<dbReference type="GeneID" id="89946403"/>
<dbReference type="RefSeq" id="XP_064681757.1">
    <property type="nucleotide sequence ID" value="XM_064822071.1"/>
</dbReference>
<proteinExistence type="predicted"/>
<dbReference type="Proteomes" id="UP001304243">
    <property type="component" value="Unassembled WGS sequence"/>
</dbReference>
<gene>
    <name evidence="2" type="ORF">ATC70_002701</name>
</gene>
<dbReference type="GO" id="GO:0003887">
    <property type="term" value="F:DNA-directed DNA polymerase activity"/>
    <property type="evidence" value="ECO:0007669"/>
    <property type="project" value="TreeGrafter"/>
</dbReference>
<comment type="caution">
    <text evidence="2">The sequence shown here is derived from an EMBL/GenBank/DDBJ whole genome shotgun (WGS) entry which is preliminary data.</text>
</comment>
<sequence>MPPMKQSQSMLNLPKHRRNTRQQKSKSIHDESIIQIGTHQGPQQTTAASNKLESKIHQEHLNETDKLLRAFDLNYAYGPCVGIKRMDRWERAYNLELYPPTVVKDILIKDKTGKYMESVFHQFRMI</sequence>
<organism evidence="2 3">
    <name type="scientific">Mucor velutinosus</name>
    <dbReference type="NCBI Taxonomy" id="708070"/>
    <lineage>
        <taxon>Eukaryota</taxon>
        <taxon>Fungi</taxon>
        <taxon>Fungi incertae sedis</taxon>
        <taxon>Mucoromycota</taxon>
        <taxon>Mucoromycotina</taxon>
        <taxon>Mucoromycetes</taxon>
        <taxon>Mucorales</taxon>
        <taxon>Mucorineae</taxon>
        <taxon>Mucoraceae</taxon>
        <taxon>Mucor</taxon>
    </lineage>
</organism>
<dbReference type="Pfam" id="PF04081">
    <property type="entry name" value="DNA_pol_delta_4"/>
    <property type="match status" value="1"/>
</dbReference>
<reference evidence="2 3" key="1">
    <citation type="submission" date="2022-11" db="EMBL/GenBank/DDBJ databases">
        <title>Mucor velutinosus strain NIH1002 WGS.</title>
        <authorList>
            <person name="Subramanian P."/>
            <person name="Mullikin J.C."/>
            <person name="Segre J.A."/>
            <person name="Zelazny A.M."/>
        </authorList>
    </citation>
    <scope>NUCLEOTIDE SEQUENCE [LARGE SCALE GENOMIC DNA]</scope>
    <source>
        <strain evidence="2 3">NIH1002</strain>
    </source>
</reference>
<name>A0AAN7I030_9FUNG</name>
<feature type="region of interest" description="Disordered" evidence="1">
    <location>
        <begin position="1"/>
        <end position="30"/>
    </location>
</feature>
<protein>
    <recommendedName>
        <fullName evidence="4">DNA polymerase delta subunit 4</fullName>
    </recommendedName>
</protein>
<evidence type="ECO:0000313" key="2">
    <source>
        <dbReference type="EMBL" id="KAK4515091.1"/>
    </source>
</evidence>
<feature type="compositionally biased region" description="Polar residues" evidence="1">
    <location>
        <begin position="1"/>
        <end position="11"/>
    </location>
</feature>
<feature type="compositionally biased region" description="Basic residues" evidence="1">
    <location>
        <begin position="14"/>
        <end position="26"/>
    </location>
</feature>